<reference evidence="1 2" key="1">
    <citation type="submission" date="2019-05" db="EMBL/GenBank/DDBJ databases">
        <title>Another draft genome of Portunus trituberculatus and its Hox gene families provides insights of decapod evolution.</title>
        <authorList>
            <person name="Jeong J.-H."/>
            <person name="Song I."/>
            <person name="Kim S."/>
            <person name="Choi T."/>
            <person name="Kim D."/>
            <person name="Ryu S."/>
            <person name="Kim W."/>
        </authorList>
    </citation>
    <scope>NUCLEOTIDE SEQUENCE [LARGE SCALE GENOMIC DNA]</scope>
    <source>
        <tissue evidence="1">Muscle</tissue>
    </source>
</reference>
<proteinExistence type="predicted"/>
<protein>
    <submittedName>
        <fullName evidence="1">Uncharacterized protein</fullName>
    </submittedName>
</protein>
<dbReference type="Proteomes" id="UP000324222">
    <property type="component" value="Unassembled WGS sequence"/>
</dbReference>
<accession>A0A5B7F324</accession>
<evidence type="ECO:0000313" key="1">
    <source>
        <dbReference type="EMBL" id="MPC41780.1"/>
    </source>
</evidence>
<dbReference type="EMBL" id="VSRR010005184">
    <property type="protein sequence ID" value="MPC41780.1"/>
    <property type="molecule type" value="Genomic_DNA"/>
</dbReference>
<evidence type="ECO:0000313" key="2">
    <source>
        <dbReference type="Proteomes" id="UP000324222"/>
    </source>
</evidence>
<keyword evidence="2" id="KW-1185">Reference proteome</keyword>
<comment type="caution">
    <text evidence="1">The sequence shown here is derived from an EMBL/GenBank/DDBJ whole genome shotgun (WGS) entry which is preliminary data.</text>
</comment>
<name>A0A5B7F324_PORTR</name>
<gene>
    <name evidence="1" type="ORF">E2C01_035385</name>
</gene>
<organism evidence="1 2">
    <name type="scientific">Portunus trituberculatus</name>
    <name type="common">Swimming crab</name>
    <name type="synonym">Neptunus trituberculatus</name>
    <dbReference type="NCBI Taxonomy" id="210409"/>
    <lineage>
        <taxon>Eukaryota</taxon>
        <taxon>Metazoa</taxon>
        <taxon>Ecdysozoa</taxon>
        <taxon>Arthropoda</taxon>
        <taxon>Crustacea</taxon>
        <taxon>Multicrustacea</taxon>
        <taxon>Malacostraca</taxon>
        <taxon>Eumalacostraca</taxon>
        <taxon>Eucarida</taxon>
        <taxon>Decapoda</taxon>
        <taxon>Pleocyemata</taxon>
        <taxon>Brachyura</taxon>
        <taxon>Eubrachyura</taxon>
        <taxon>Portunoidea</taxon>
        <taxon>Portunidae</taxon>
        <taxon>Portuninae</taxon>
        <taxon>Portunus</taxon>
    </lineage>
</organism>
<dbReference type="AlphaFoldDB" id="A0A5B7F324"/>
<sequence length="87" mass="10075">MEDGKERLPLGTKYEPRTRLVTGRCQARKQTRRYSVPSLTSLRVCFFMWTPTPSYSGSWAHLSCRARGICDLVRRGRVAITRNQREA</sequence>